<feature type="non-terminal residue" evidence="1">
    <location>
        <position position="1"/>
    </location>
</feature>
<sequence length="103" mass="11742">MKKTPVDDTFVSLANDGETILWKFVAPDTKNLAVYNGTQIVIFSSAKNDQFVQTAILEDYDPFFELILLFNFQDVTLSSTTYLAGISRQENTIFLWKFTNNDS</sequence>
<proteinExistence type="predicted"/>
<gene>
    <name evidence="1" type="ORF">RFULGI_LOCUS11013</name>
</gene>
<reference evidence="1" key="1">
    <citation type="submission" date="2021-06" db="EMBL/GenBank/DDBJ databases">
        <authorList>
            <person name="Kallberg Y."/>
            <person name="Tangrot J."/>
            <person name="Rosling A."/>
        </authorList>
    </citation>
    <scope>NUCLEOTIDE SEQUENCE</scope>
    <source>
        <strain evidence="1">IN212</strain>
    </source>
</reference>
<dbReference type="OrthoDB" id="342131at2759"/>
<dbReference type="Proteomes" id="UP000789396">
    <property type="component" value="Unassembled WGS sequence"/>
</dbReference>
<protein>
    <submittedName>
        <fullName evidence="1">19168_t:CDS:1</fullName>
    </submittedName>
</protein>
<name>A0A9N9I081_9GLOM</name>
<accession>A0A9N9I081</accession>
<dbReference type="AlphaFoldDB" id="A0A9N9I081"/>
<dbReference type="EMBL" id="CAJVPZ010022944">
    <property type="protein sequence ID" value="CAG8713694.1"/>
    <property type="molecule type" value="Genomic_DNA"/>
</dbReference>
<evidence type="ECO:0000313" key="2">
    <source>
        <dbReference type="Proteomes" id="UP000789396"/>
    </source>
</evidence>
<comment type="caution">
    <text evidence="1">The sequence shown here is derived from an EMBL/GenBank/DDBJ whole genome shotgun (WGS) entry which is preliminary data.</text>
</comment>
<evidence type="ECO:0000313" key="1">
    <source>
        <dbReference type="EMBL" id="CAG8713694.1"/>
    </source>
</evidence>
<organism evidence="1 2">
    <name type="scientific">Racocetra fulgida</name>
    <dbReference type="NCBI Taxonomy" id="60492"/>
    <lineage>
        <taxon>Eukaryota</taxon>
        <taxon>Fungi</taxon>
        <taxon>Fungi incertae sedis</taxon>
        <taxon>Mucoromycota</taxon>
        <taxon>Glomeromycotina</taxon>
        <taxon>Glomeromycetes</taxon>
        <taxon>Diversisporales</taxon>
        <taxon>Gigasporaceae</taxon>
        <taxon>Racocetra</taxon>
    </lineage>
</organism>
<keyword evidence="2" id="KW-1185">Reference proteome</keyword>